<feature type="domain" description="GS catalytic" evidence="14">
    <location>
        <begin position="107"/>
        <end position="446"/>
    </location>
</feature>
<dbReference type="Pfam" id="PF03951">
    <property type="entry name" value="Gln-synt_N"/>
    <property type="match status" value="1"/>
</dbReference>
<name>A0ABV6P711_9MICC</name>
<dbReference type="SUPFAM" id="SSF54368">
    <property type="entry name" value="Glutamine synthetase, N-terminal domain"/>
    <property type="match status" value="1"/>
</dbReference>
<evidence type="ECO:0000256" key="10">
    <source>
        <dbReference type="PROSITE-ProRule" id="PRU01330"/>
    </source>
</evidence>
<evidence type="ECO:0000256" key="2">
    <source>
        <dbReference type="ARBA" id="ARBA00009897"/>
    </source>
</evidence>
<dbReference type="PROSITE" id="PS51987">
    <property type="entry name" value="GS_CATALYTIC"/>
    <property type="match status" value="1"/>
</dbReference>
<keyword evidence="5" id="KW-0479">Metal-binding</keyword>
<dbReference type="PANTHER" id="PTHR43785">
    <property type="entry name" value="GAMMA-GLUTAMYLPUTRESCINE SYNTHETASE"/>
    <property type="match status" value="1"/>
</dbReference>
<dbReference type="SUPFAM" id="SSF55931">
    <property type="entry name" value="Glutamine synthetase/guanido kinase"/>
    <property type="match status" value="1"/>
</dbReference>
<dbReference type="InterPro" id="IPR008147">
    <property type="entry name" value="Gln_synt_N"/>
</dbReference>
<dbReference type="PROSITE" id="PS51986">
    <property type="entry name" value="GS_BETA_GRASP"/>
    <property type="match status" value="1"/>
</dbReference>
<comment type="caution">
    <text evidence="15">The sequence shown here is derived from an EMBL/GenBank/DDBJ whole genome shotgun (WGS) entry which is preliminary data.</text>
</comment>
<evidence type="ECO:0000256" key="6">
    <source>
        <dbReference type="ARBA" id="ARBA00022741"/>
    </source>
</evidence>
<evidence type="ECO:0000256" key="8">
    <source>
        <dbReference type="ARBA" id="ARBA00022842"/>
    </source>
</evidence>
<protein>
    <recommendedName>
        <fullName evidence="3 12">Glutamine synthetase</fullName>
        <ecNumber evidence="12">6.3.1.2</ecNumber>
    </recommendedName>
</protein>
<comment type="similarity">
    <text evidence="2 10 11">Belongs to the glutamine synthetase family.</text>
</comment>
<dbReference type="InterPro" id="IPR027303">
    <property type="entry name" value="Gln_synth_gly_rich_site"/>
</dbReference>
<dbReference type="Gene3D" id="3.30.590.10">
    <property type="entry name" value="Glutamine synthetase/guanido kinase, catalytic domain"/>
    <property type="match status" value="1"/>
</dbReference>
<dbReference type="InterPro" id="IPR036651">
    <property type="entry name" value="Gln_synt_N_sf"/>
</dbReference>
<evidence type="ECO:0000256" key="12">
    <source>
        <dbReference type="RuleBase" id="RU004356"/>
    </source>
</evidence>
<evidence type="ECO:0000256" key="4">
    <source>
        <dbReference type="ARBA" id="ARBA00022598"/>
    </source>
</evidence>
<accession>A0ABV6P711</accession>
<dbReference type="InterPro" id="IPR027302">
    <property type="entry name" value="Gln_synth_N_conserv_site"/>
</dbReference>
<dbReference type="PROSITE" id="PS00180">
    <property type="entry name" value="GLNA_1"/>
    <property type="match status" value="1"/>
</dbReference>
<feature type="domain" description="GS beta-grasp" evidence="13">
    <location>
        <begin position="15"/>
        <end position="100"/>
    </location>
</feature>
<evidence type="ECO:0000256" key="5">
    <source>
        <dbReference type="ARBA" id="ARBA00022723"/>
    </source>
</evidence>
<gene>
    <name evidence="15" type="ORF">ACFFFR_00395</name>
</gene>
<dbReference type="Proteomes" id="UP001589862">
    <property type="component" value="Unassembled WGS sequence"/>
</dbReference>
<evidence type="ECO:0000256" key="9">
    <source>
        <dbReference type="ARBA" id="ARBA00049436"/>
    </source>
</evidence>
<evidence type="ECO:0000259" key="13">
    <source>
        <dbReference type="PROSITE" id="PS51986"/>
    </source>
</evidence>
<sequence>MNQHQENVLRTIEDNDVRFIRLWFTDVVGVLKSVALAPAEVEAAFEEGLGFDGSSIDGYTRAQESDMLLKPDAGTFQLLPWRGMDEPTARMFCDVLTPDGEPSAADPRHVLRKQVERAARMGFTCYTHPEVEFFLLRSDELGPDGEPQPVDRAGYFDHVPGGVSQNFRRRAVTMLEAVGIPVEFSHHENGPGQNEIDLRYAEILESADNVMTLRTVIKEVALMHNSYATFMPKPFSQHAGSGMHTHFSLFEGDQNAFFEPGAEFQLSTIARQFIAGILKHAPELTAVTNQFVNSYKRLWAGGEVPAYVSWGHNNRSALMRVPLYKPNKRDSARVEYRGIDSATNPYLSYAVLLGAGLEGIEKGYELAPASTDDIGALTNYERRVMGYEPLPGTLHDALRLMSESELMPEILGEHVFSSFLRNKEAEWDDYRVNISPFELNRYLGVL</sequence>
<evidence type="ECO:0000256" key="7">
    <source>
        <dbReference type="ARBA" id="ARBA00022840"/>
    </source>
</evidence>
<dbReference type="Gene3D" id="3.10.20.70">
    <property type="entry name" value="Glutamine synthetase, N-terminal domain"/>
    <property type="match status" value="1"/>
</dbReference>
<comment type="catalytic activity">
    <reaction evidence="9 12">
        <text>L-glutamate + NH4(+) + ATP = L-glutamine + ADP + phosphate + H(+)</text>
        <dbReference type="Rhea" id="RHEA:16169"/>
        <dbReference type="ChEBI" id="CHEBI:15378"/>
        <dbReference type="ChEBI" id="CHEBI:28938"/>
        <dbReference type="ChEBI" id="CHEBI:29985"/>
        <dbReference type="ChEBI" id="CHEBI:30616"/>
        <dbReference type="ChEBI" id="CHEBI:43474"/>
        <dbReference type="ChEBI" id="CHEBI:58359"/>
        <dbReference type="ChEBI" id="CHEBI:456216"/>
        <dbReference type="EC" id="6.3.1.2"/>
    </reaction>
</comment>
<dbReference type="SMART" id="SM01230">
    <property type="entry name" value="Gln-synt_C"/>
    <property type="match status" value="1"/>
</dbReference>
<evidence type="ECO:0000256" key="1">
    <source>
        <dbReference type="ARBA" id="ARBA00001946"/>
    </source>
</evidence>
<proteinExistence type="inferred from homology"/>
<evidence type="ECO:0000313" key="15">
    <source>
        <dbReference type="EMBL" id="MFC0580850.1"/>
    </source>
</evidence>
<keyword evidence="6 12" id="KW-0547">Nucleotide-binding</keyword>
<dbReference type="GO" id="GO:0016874">
    <property type="term" value="F:ligase activity"/>
    <property type="evidence" value="ECO:0007669"/>
    <property type="project" value="UniProtKB-KW"/>
</dbReference>
<dbReference type="EMBL" id="JBHLUB010000001">
    <property type="protein sequence ID" value="MFC0580850.1"/>
    <property type="molecule type" value="Genomic_DNA"/>
</dbReference>
<evidence type="ECO:0000256" key="11">
    <source>
        <dbReference type="RuleBase" id="RU000384"/>
    </source>
</evidence>
<keyword evidence="4 12" id="KW-0436">Ligase</keyword>
<dbReference type="InterPro" id="IPR008146">
    <property type="entry name" value="Gln_synth_cat_dom"/>
</dbReference>
<keyword evidence="7 12" id="KW-0067">ATP-binding</keyword>
<dbReference type="PROSITE" id="PS00181">
    <property type="entry name" value="GLNA_ATP"/>
    <property type="match status" value="1"/>
</dbReference>
<evidence type="ECO:0000259" key="14">
    <source>
        <dbReference type="PROSITE" id="PS51987"/>
    </source>
</evidence>
<keyword evidence="16" id="KW-1185">Reference proteome</keyword>
<evidence type="ECO:0000256" key="3">
    <source>
        <dbReference type="ARBA" id="ARBA00021364"/>
    </source>
</evidence>
<evidence type="ECO:0000313" key="16">
    <source>
        <dbReference type="Proteomes" id="UP001589862"/>
    </source>
</evidence>
<comment type="cofactor">
    <cofactor evidence="1">
        <name>Mg(2+)</name>
        <dbReference type="ChEBI" id="CHEBI:18420"/>
    </cofactor>
</comment>
<organism evidence="15 16">
    <name type="scientific">Micrococcoides hystricis</name>
    <dbReference type="NCBI Taxonomy" id="1572761"/>
    <lineage>
        <taxon>Bacteria</taxon>
        <taxon>Bacillati</taxon>
        <taxon>Actinomycetota</taxon>
        <taxon>Actinomycetes</taxon>
        <taxon>Micrococcales</taxon>
        <taxon>Micrococcaceae</taxon>
        <taxon>Micrococcoides</taxon>
    </lineage>
</organism>
<dbReference type="InterPro" id="IPR014746">
    <property type="entry name" value="Gln_synth/guanido_kin_cat_dom"/>
</dbReference>
<dbReference type="RefSeq" id="WP_377457213.1">
    <property type="nucleotide sequence ID" value="NZ_JBHLUB010000001.1"/>
</dbReference>
<reference evidence="15 16" key="1">
    <citation type="submission" date="2024-09" db="EMBL/GenBank/DDBJ databases">
        <authorList>
            <person name="Sun Q."/>
            <person name="Mori K."/>
        </authorList>
    </citation>
    <scope>NUCLEOTIDE SEQUENCE [LARGE SCALE GENOMIC DNA]</scope>
    <source>
        <strain evidence="15 16">NCAIM B.02604</strain>
    </source>
</reference>
<dbReference type="PANTHER" id="PTHR43785:SF11">
    <property type="entry name" value="GAMMA-GLUTAMYLPOLYAMINE SYNTHETASE GLNA2"/>
    <property type="match status" value="1"/>
</dbReference>
<keyword evidence="8" id="KW-0460">Magnesium</keyword>
<dbReference type="EC" id="6.3.1.2" evidence="12"/>
<dbReference type="Pfam" id="PF00120">
    <property type="entry name" value="Gln-synt_C"/>
    <property type="match status" value="1"/>
</dbReference>